<comment type="caution">
    <text evidence="2">The sequence shown here is derived from an EMBL/GenBank/DDBJ whole genome shotgun (WGS) entry which is preliminary data.</text>
</comment>
<keyword evidence="1" id="KW-1133">Transmembrane helix</keyword>
<keyword evidence="1" id="KW-0472">Membrane</keyword>
<dbReference type="EMBL" id="ML976615">
    <property type="protein sequence ID" value="KAF1847560.1"/>
    <property type="molecule type" value="Genomic_DNA"/>
</dbReference>
<feature type="transmembrane region" description="Helical" evidence="1">
    <location>
        <begin position="12"/>
        <end position="34"/>
    </location>
</feature>
<gene>
    <name evidence="2" type="ORF">K460DRAFT_402907</name>
</gene>
<evidence type="ECO:0000313" key="3">
    <source>
        <dbReference type="Proteomes" id="UP000800039"/>
    </source>
</evidence>
<name>A0A9P4GL20_9PLEO</name>
<accession>A0A9P4GL20</accession>
<evidence type="ECO:0000313" key="2">
    <source>
        <dbReference type="EMBL" id="KAF1847560.1"/>
    </source>
</evidence>
<feature type="transmembrane region" description="Helical" evidence="1">
    <location>
        <begin position="46"/>
        <end position="67"/>
    </location>
</feature>
<proteinExistence type="predicted"/>
<protein>
    <submittedName>
        <fullName evidence="2">Uncharacterized protein</fullName>
    </submittedName>
</protein>
<reference evidence="2" key="1">
    <citation type="submission" date="2020-01" db="EMBL/GenBank/DDBJ databases">
        <authorList>
            <consortium name="DOE Joint Genome Institute"/>
            <person name="Haridas S."/>
            <person name="Albert R."/>
            <person name="Binder M."/>
            <person name="Bloem J."/>
            <person name="Labutti K."/>
            <person name="Salamov A."/>
            <person name="Andreopoulos B."/>
            <person name="Baker S.E."/>
            <person name="Barry K."/>
            <person name="Bills G."/>
            <person name="Bluhm B.H."/>
            <person name="Cannon C."/>
            <person name="Castanera R."/>
            <person name="Culley D.E."/>
            <person name="Daum C."/>
            <person name="Ezra D."/>
            <person name="Gonzalez J.B."/>
            <person name="Henrissat B."/>
            <person name="Kuo A."/>
            <person name="Liang C."/>
            <person name="Lipzen A."/>
            <person name="Lutzoni F."/>
            <person name="Magnuson J."/>
            <person name="Mondo S."/>
            <person name="Nolan M."/>
            <person name="Ohm R."/>
            <person name="Pangilinan J."/>
            <person name="Park H.-J."/>
            <person name="Ramirez L."/>
            <person name="Alfaro M."/>
            <person name="Sun H."/>
            <person name="Tritt A."/>
            <person name="Yoshinaga Y."/>
            <person name="Zwiers L.-H."/>
            <person name="Turgeon B.G."/>
            <person name="Goodwin S.B."/>
            <person name="Spatafora J.W."/>
            <person name="Crous P.W."/>
            <person name="Grigoriev I.V."/>
        </authorList>
    </citation>
    <scope>NUCLEOTIDE SEQUENCE</scope>
    <source>
        <strain evidence="2">CBS 394.84</strain>
    </source>
</reference>
<dbReference type="RefSeq" id="XP_040790123.1">
    <property type="nucleotide sequence ID" value="XM_040936569.1"/>
</dbReference>
<dbReference type="OrthoDB" id="3765137at2759"/>
<evidence type="ECO:0000256" key="1">
    <source>
        <dbReference type="SAM" id="Phobius"/>
    </source>
</evidence>
<sequence length="203" mass="22666">MALTTEQAQTRFLAIVLPGLTLCTHILLALSFALPGAAPDHAFSSFLYNVFAAGASILGVVGAVKLIPSLVSAYMVMHTITLSFVNIALVNMILPFDFRFLNPVLPSWQIDESAICRDIDAGFGWDEEWLVKCSKSFGVVKLSVACVGLILMVAQWWALMTVRKWGKEMRLQQWRRARTDVEKDGIVHTDNDLMISEKTRYSR</sequence>
<dbReference type="AlphaFoldDB" id="A0A9P4GL20"/>
<dbReference type="Proteomes" id="UP000800039">
    <property type="component" value="Unassembled WGS sequence"/>
</dbReference>
<dbReference type="GeneID" id="63853819"/>
<feature type="transmembrane region" description="Helical" evidence="1">
    <location>
        <begin position="74"/>
        <end position="94"/>
    </location>
</feature>
<organism evidence="2 3">
    <name type="scientific">Cucurbitaria berberidis CBS 394.84</name>
    <dbReference type="NCBI Taxonomy" id="1168544"/>
    <lineage>
        <taxon>Eukaryota</taxon>
        <taxon>Fungi</taxon>
        <taxon>Dikarya</taxon>
        <taxon>Ascomycota</taxon>
        <taxon>Pezizomycotina</taxon>
        <taxon>Dothideomycetes</taxon>
        <taxon>Pleosporomycetidae</taxon>
        <taxon>Pleosporales</taxon>
        <taxon>Pleosporineae</taxon>
        <taxon>Cucurbitariaceae</taxon>
        <taxon>Cucurbitaria</taxon>
    </lineage>
</organism>
<keyword evidence="1" id="KW-0812">Transmembrane</keyword>
<keyword evidence="3" id="KW-1185">Reference proteome</keyword>
<feature type="transmembrane region" description="Helical" evidence="1">
    <location>
        <begin position="139"/>
        <end position="160"/>
    </location>
</feature>